<gene>
    <name evidence="1" type="ORF">Bpfe_014798</name>
</gene>
<organism evidence="1 2">
    <name type="scientific">Biomphalaria pfeifferi</name>
    <name type="common">Bloodfluke planorb</name>
    <name type="synonym">Freshwater snail</name>
    <dbReference type="NCBI Taxonomy" id="112525"/>
    <lineage>
        <taxon>Eukaryota</taxon>
        <taxon>Metazoa</taxon>
        <taxon>Spiralia</taxon>
        <taxon>Lophotrochozoa</taxon>
        <taxon>Mollusca</taxon>
        <taxon>Gastropoda</taxon>
        <taxon>Heterobranchia</taxon>
        <taxon>Euthyneura</taxon>
        <taxon>Panpulmonata</taxon>
        <taxon>Hygrophila</taxon>
        <taxon>Lymnaeoidea</taxon>
        <taxon>Planorbidae</taxon>
        <taxon>Biomphalaria</taxon>
    </lineage>
</organism>
<reference evidence="1" key="1">
    <citation type="journal article" date="2023" name="PLoS Negl. Trop. Dis.">
        <title>A genome sequence for Biomphalaria pfeifferi, the major vector snail for the human-infecting parasite Schistosoma mansoni.</title>
        <authorList>
            <person name="Bu L."/>
            <person name="Lu L."/>
            <person name="Laidemitt M.R."/>
            <person name="Zhang S.M."/>
            <person name="Mutuku M."/>
            <person name="Mkoji G."/>
            <person name="Steinauer M."/>
            <person name="Loker E.S."/>
        </authorList>
    </citation>
    <scope>NUCLEOTIDE SEQUENCE</scope>
    <source>
        <strain evidence="1">KasaAsao</strain>
    </source>
</reference>
<evidence type="ECO:0000313" key="1">
    <source>
        <dbReference type="EMBL" id="KAK0055732.1"/>
    </source>
</evidence>
<name>A0AAD8BKA8_BIOPF</name>
<dbReference type="AlphaFoldDB" id="A0AAD8BKA8"/>
<proteinExistence type="predicted"/>
<comment type="caution">
    <text evidence="1">The sequence shown here is derived from an EMBL/GenBank/DDBJ whole genome shotgun (WGS) entry which is preliminary data.</text>
</comment>
<keyword evidence="2" id="KW-1185">Reference proteome</keyword>
<dbReference type="EMBL" id="JASAOG010000067">
    <property type="protein sequence ID" value="KAK0055732.1"/>
    <property type="molecule type" value="Genomic_DNA"/>
</dbReference>
<dbReference type="Proteomes" id="UP001233172">
    <property type="component" value="Unassembled WGS sequence"/>
</dbReference>
<accession>A0AAD8BKA8</accession>
<sequence length="66" mass="7500">MEELSLRLSRHSDCLVKKGGLQRVPEPQRYGNSRPTDSTWCWGVQAAPDSSLLDTAVNKMRIKTRK</sequence>
<reference evidence="1" key="2">
    <citation type="submission" date="2023-04" db="EMBL/GenBank/DDBJ databases">
        <authorList>
            <person name="Bu L."/>
            <person name="Lu L."/>
            <person name="Laidemitt M.R."/>
            <person name="Zhang S.M."/>
            <person name="Mutuku M."/>
            <person name="Mkoji G."/>
            <person name="Steinauer M."/>
            <person name="Loker E.S."/>
        </authorList>
    </citation>
    <scope>NUCLEOTIDE SEQUENCE</scope>
    <source>
        <strain evidence="1">KasaAsao</strain>
        <tissue evidence="1">Whole Snail</tissue>
    </source>
</reference>
<evidence type="ECO:0000313" key="2">
    <source>
        <dbReference type="Proteomes" id="UP001233172"/>
    </source>
</evidence>
<protein>
    <submittedName>
        <fullName evidence="1">Uncharacterized protein</fullName>
    </submittedName>
</protein>